<dbReference type="OrthoDB" id="9802649at2"/>
<protein>
    <submittedName>
        <fullName evidence="2">Glycosyltransferase, group 2 family protein</fullName>
    </submittedName>
</protein>
<evidence type="ECO:0000313" key="2">
    <source>
        <dbReference type="EMBL" id="BBM44024.1"/>
    </source>
</evidence>
<dbReference type="PANTHER" id="PTHR22916">
    <property type="entry name" value="GLYCOSYLTRANSFERASE"/>
    <property type="match status" value="1"/>
</dbReference>
<dbReference type="GO" id="GO:0016758">
    <property type="term" value="F:hexosyltransferase activity"/>
    <property type="evidence" value="ECO:0007669"/>
    <property type="project" value="UniProtKB-ARBA"/>
</dbReference>
<name>A0A510JXW5_9FUSO</name>
<reference evidence="2 3" key="1">
    <citation type="submission" date="2019-07" db="EMBL/GenBank/DDBJ databases">
        <title>Complete Genome Sequence of Leptotrichia trevisanii Strain JMUB3870.</title>
        <authorList>
            <person name="Watanabe S."/>
            <person name="Cui L."/>
        </authorList>
    </citation>
    <scope>NUCLEOTIDE SEQUENCE [LARGE SCALE GENOMIC DNA]</scope>
    <source>
        <strain evidence="2 3">JMUB3870</strain>
    </source>
</reference>
<keyword evidence="2" id="KW-0808">Transferase</keyword>
<dbReference type="CDD" id="cd04196">
    <property type="entry name" value="GT_2_like_d"/>
    <property type="match status" value="1"/>
</dbReference>
<dbReference type="InterPro" id="IPR001173">
    <property type="entry name" value="Glyco_trans_2-like"/>
</dbReference>
<dbReference type="EMBL" id="AP019831">
    <property type="protein sequence ID" value="BBM44024.1"/>
    <property type="molecule type" value="Genomic_DNA"/>
</dbReference>
<proteinExistence type="predicted"/>
<gene>
    <name evidence="2" type="ORF">JMUB3870_0114</name>
</gene>
<dbReference type="Pfam" id="PF00535">
    <property type="entry name" value="Glycos_transf_2"/>
    <property type="match status" value="1"/>
</dbReference>
<dbReference type="AlphaFoldDB" id="A0A510JXW5"/>
<evidence type="ECO:0000313" key="3">
    <source>
        <dbReference type="Proteomes" id="UP000422644"/>
    </source>
</evidence>
<feature type="domain" description="Glycosyltransferase 2-like" evidence="1">
    <location>
        <begin position="9"/>
        <end position="113"/>
    </location>
</feature>
<sequence>MNQDKTIEIVMATYNGEKYIKEQIESVINQTYTNWKLLIRDDNSRDKTIEIIKEYEKKDARIRLIKDNKGNLGFAKNFEELIKNSKEEYIMFSDQDDYWLENKLEVYHNRLNKLSEDDLKKPLLLHSNSFVCDKNLNIKKNNFIDSRLASTKNKGVCFFSYIVQGSTIMINKKTKNLCIPFMKKVTLHDRYFHLMVEFLGNRIFINKSLMKYRQHNNNEIGAKSNIIKKILTKRYFDENDRDLIIEINEKYKNKISITQLKRIEKYLKITDRTQNRFKRFFLSLDFSITLKKRFFLLLKG</sequence>
<dbReference type="Proteomes" id="UP000422644">
    <property type="component" value="Chromosome"/>
</dbReference>
<dbReference type="PANTHER" id="PTHR22916:SF3">
    <property type="entry name" value="UDP-GLCNAC:BETAGAL BETA-1,3-N-ACETYLGLUCOSAMINYLTRANSFERASE-LIKE PROTEIN 1"/>
    <property type="match status" value="1"/>
</dbReference>
<dbReference type="InterPro" id="IPR029044">
    <property type="entry name" value="Nucleotide-diphossugar_trans"/>
</dbReference>
<dbReference type="RefSeq" id="WP_026749573.1">
    <property type="nucleotide sequence ID" value="NZ_AP019831.1"/>
</dbReference>
<organism evidence="2 3">
    <name type="scientific">Leptotrichia trevisanii</name>
    <dbReference type="NCBI Taxonomy" id="109328"/>
    <lineage>
        <taxon>Bacteria</taxon>
        <taxon>Fusobacteriati</taxon>
        <taxon>Fusobacteriota</taxon>
        <taxon>Fusobacteriia</taxon>
        <taxon>Fusobacteriales</taxon>
        <taxon>Leptotrichiaceae</taxon>
        <taxon>Leptotrichia</taxon>
    </lineage>
</organism>
<accession>A0A510JXW5</accession>
<evidence type="ECO:0000259" key="1">
    <source>
        <dbReference type="Pfam" id="PF00535"/>
    </source>
</evidence>
<dbReference type="SUPFAM" id="SSF53448">
    <property type="entry name" value="Nucleotide-diphospho-sugar transferases"/>
    <property type="match status" value="1"/>
</dbReference>
<dbReference type="Gene3D" id="3.90.550.10">
    <property type="entry name" value="Spore Coat Polysaccharide Biosynthesis Protein SpsA, Chain A"/>
    <property type="match status" value="1"/>
</dbReference>
<keyword evidence="3" id="KW-1185">Reference proteome</keyword>